<dbReference type="Proteomes" id="UP000236742">
    <property type="component" value="Unassembled WGS sequence"/>
</dbReference>
<sequence>MIAFLRFFIPLLIVQTIAYVVFSLRARARERDRLEAKWREEGQPGNLEAFVEAGLEGYEKSLRHKLLLAIYVVPWVALVAIVQWVNR</sequence>
<protein>
    <submittedName>
        <fullName evidence="2">Uncharacterized protein</fullName>
    </submittedName>
</protein>
<organism evidence="2 3">
    <name type="scientific">Jhaorihella thermophila</name>
    <dbReference type="NCBI Taxonomy" id="488547"/>
    <lineage>
        <taxon>Bacteria</taxon>
        <taxon>Pseudomonadati</taxon>
        <taxon>Pseudomonadota</taxon>
        <taxon>Alphaproteobacteria</taxon>
        <taxon>Rhodobacterales</taxon>
        <taxon>Paracoccaceae</taxon>
        <taxon>Jhaorihella</taxon>
    </lineage>
</organism>
<reference evidence="2 3" key="1">
    <citation type="submission" date="2016-10" db="EMBL/GenBank/DDBJ databases">
        <authorList>
            <person name="de Groot N.N."/>
        </authorList>
    </citation>
    <scope>NUCLEOTIDE SEQUENCE [LARGE SCALE GENOMIC DNA]</scope>
    <source>
        <strain evidence="2 3">DSM 23413</strain>
    </source>
</reference>
<keyword evidence="3" id="KW-1185">Reference proteome</keyword>
<keyword evidence="1" id="KW-0472">Membrane</keyword>
<accession>A0A1H5W9W7</accession>
<proteinExistence type="predicted"/>
<dbReference type="EMBL" id="FNVD01000007">
    <property type="protein sequence ID" value="SEF96180.1"/>
    <property type="molecule type" value="Genomic_DNA"/>
</dbReference>
<keyword evidence="1" id="KW-1133">Transmembrane helix</keyword>
<evidence type="ECO:0000256" key="1">
    <source>
        <dbReference type="SAM" id="Phobius"/>
    </source>
</evidence>
<keyword evidence="1" id="KW-0812">Transmembrane</keyword>
<name>A0A1H5W9W7_9RHOB</name>
<dbReference type="RefSeq" id="WP_104008047.1">
    <property type="nucleotide sequence ID" value="NZ_FNVD01000007.1"/>
</dbReference>
<feature type="transmembrane region" description="Helical" evidence="1">
    <location>
        <begin position="66"/>
        <end position="85"/>
    </location>
</feature>
<evidence type="ECO:0000313" key="2">
    <source>
        <dbReference type="EMBL" id="SEF96180.1"/>
    </source>
</evidence>
<dbReference type="AlphaFoldDB" id="A0A1H5W9W7"/>
<feature type="transmembrane region" description="Helical" evidence="1">
    <location>
        <begin position="6"/>
        <end position="24"/>
    </location>
</feature>
<gene>
    <name evidence="2" type="ORF">SAMN05421751_107184</name>
</gene>
<dbReference type="OrthoDB" id="7632202at2"/>
<evidence type="ECO:0000313" key="3">
    <source>
        <dbReference type="Proteomes" id="UP000236742"/>
    </source>
</evidence>